<evidence type="ECO:0000313" key="7">
    <source>
        <dbReference type="EMBL" id="MST72807.1"/>
    </source>
</evidence>
<evidence type="ECO:0000256" key="4">
    <source>
        <dbReference type="RuleBase" id="RU003744"/>
    </source>
</evidence>
<evidence type="ECO:0000313" key="8">
    <source>
        <dbReference type="Proteomes" id="UP000469325"/>
    </source>
</evidence>
<evidence type="ECO:0000256" key="1">
    <source>
        <dbReference type="ARBA" id="ARBA00004196"/>
    </source>
</evidence>
<reference evidence="7 8" key="1">
    <citation type="submission" date="2019-08" db="EMBL/GenBank/DDBJ databases">
        <title>In-depth cultivation of the pig gut microbiome towards novel bacterial diversity and tailored functional studies.</title>
        <authorList>
            <person name="Wylensek D."/>
            <person name="Hitch T.C.A."/>
            <person name="Clavel T."/>
        </authorList>
    </citation>
    <scope>NUCLEOTIDE SEQUENCE [LARGE SCALE GENOMIC DNA]</scope>
    <source>
        <strain evidence="7 8">CA-Schmier-601-WT-1</strain>
    </source>
</reference>
<dbReference type="Proteomes" id="UP000469325">
    <property type="component" value="Unassembled WGS sequence"/>
</dbReference>
<dbReference type="PANTHER" id="PTHR35936">
    <property type="entry name" value="MEMBRANE-BOUND LYTIC MUREIN TRANSGLYCOSYLASE F"/>
    <property type="match status" value="1"/>
</dbReference>
<feature type="compositionally biased region" description="Low complexity" evidence="5">
    <location>
        <begin position="305"/>
        <end position="322"/>
    </location>
</feature>
<dbReference type="PROSITE" id="PS01039">
    <property type="entry name" value="SBP_BACTERIAL_3"/>
    <property type="match status" value="1"/>
</dbReference>
<proteinExistence type="inferred from homology"/>
<keyword evidence="3" id="KW-0732">Signal</keyword>
<sequence>MVTDARGVESMKSRVASRAVAAGIATFVSFSLCACSVPSISGLPKASYPSVAEATASLSSGKTATVDDSALVSPGTLTVGVRTGAVSAPVLVETQDGSLSGLDVDLASAIADEMGLKVRFVSVATVNDSLGKTCDIVMDLSDGEASSVKVVGTYAESATAFFHKGDTGIAKVGDLSSKTVGLQDGSMSQKALESTGLVMSEKTYSNLNDAFTALEGGQIDYVLCDACSGAYLACRYDDIAFVGTLDAAKTYGIGVSSSNTQLVDAAQSAYDSLSSNGLYDLVRSRWLGGMAQLGTQNQIQDVPESSGDTPSDASSSTSQASLTSVGTGAVSVANL</sequence>
<keyword evidence="8" id="KW-1185">Reference proteome</keyword>
<dbReference type="AlphaFoldDB" id="A0A6N7XBT8"/>
<evidence type="ECO:0000259" key="6">
    <source>
        <dbReference type="SMART" id="SM00062"/>
    </source>
</evidence>
<organism evidence="7 8">
    <name type="scientific">Olsenella porci</name>
    <dbReference type="NCBI Taxonomy" id="2652279"/>
    <lineage>
        <taxon>Bacteria</taxon>
        <taxon>Bacillati</taxon>
        <taxon>Actinomycetota</taxon>
        <taxon>Coriobacteriia</taxon>
        <taxon>Coriobacteriales</taxon>
        <taxon>Atopobiaceae</taxon>
        <taxon>Olsenella</taxon>
    </lineage>
</organism>
<dbReference type="SUPFAM" id="SSF53850">
    <property type="entry name" value="Periplasmic binding protein-like II"/>
    <property type="match status" value="1"/>
</dbReference>
<name>A0A6N7XBT8_9ACTN</name>
<feature type="domain" description="Solute-binding protein family 3/N-terminal" evidence="6">
    <location>
        <begin position="76"/>
        <end position="290"/>
    </location>
</feature>
<evidence type="ECO:0000256" key="3">
    <source>
        <dbReference type="ARBA" id="ARBA00022729"/>
    </source>
</evidence>
<dbReference type="GO" id="GO:0030313">
    <property type="term" value="C:cell envelope"/>
    <property type="evidence" value="ECO:0007669"/>
    <property type="project" value="UniProtKB-SubCell"/>
</dbReference>
<evidence type="ECO:0000256" key="2">
    <source>
        <dbReference type="ARBA" id="ARBA00010333"/>
    </source>
</evidence>
<dbReference type="InterPro" id="IPR018313">
    <property type="entry name" value="SBP_3_CS"/>
</dbReference>
<dbReference type="PROSITE" id="PS51257">
    <property type="entry name" value="PROKAR_LIPOPROTEIN"/>
    <property type="match status" value="1"/>
</dbReference>
<accession>A0A6N7XBT8</accession>
<dbReference type="Gene3D" id="3.40.190.10">
    <property type="entry name" value="Periplasmic binding protein-like II"/>
    <property type="match status" value="2"/>
</dbReference>
<dbReference type="SMART" id="SM00062">
    <property type="entry name" value="PBPb"/>
    <property type="match status" value="1"/>
</dbReference>
<dbReference type="Pfam" id="PF00497">
    <property type="entry name" value="SBP_bac_3"/>
    <property type="match status" value="1"/>
</dbReference>
<protein>
    <submittedName>
        <fullName evidence="7">Transporter substrate-binding domain-containing protein</fullName>
    </submittedName>
</protein>
<evidence type="ECO:0000256" key="5">
    <source>
        <dbReference type="SAM" id="MobiDB-lite"/>
    </source>
</evidence>
<comment type="caution">
    <text evidence="7">The sequence shown here is derived from an EMBL/GenBank/DDBJ whole genome shotgun (WGS) entry which is preliminary data.</text>
</comment>
<feature type="region of interest" description="Disordered" evidence="5">
    <location>
        <begin position="300"/>
        <end position="322"/>
    </location>
</feature>
<comment type="similarity">
    <text evidence="2 4">Belongs to the bacterial solute-binding protein 3 family.</text>
</comment>
<dbReference type="InterPro" id="IPR001638">
    <property type="entry name" value="Solute-binding_3/MltF_N"/>
</dbReference>
<comment type="subcellular location">
    <subcellularLocation>
        <location evidence="1">Cell envelope</location>
    </subcellularLocation>
</comment>
<gene>
    <name evidence="7" type="ORF">FYJ68_06780</name>
</gene>
<dbReference type="EMBL" id="VUNC01000005">
    <property type="protein sequence ID" value="MST72807.1"/>
    <property type="molecule type" value="Genomic_DNA"/>
</dbReference>